<evidence type="ECO:0000313" key="3">
    <source>
        <dbReference type="Proteomes" id="UP001432027"/>
    </source>
</evidence>
<evidence type="ECO:0000259" key="1">
    <source>
        <dbReference type="SMART" id="SM00355"/>
    </source>
</evidence>
<reference evidence="2" key="1">
    <citation type="submission" date="2023-10" db="EMBL/GenBank/DDBJ databases">
        <title>Genome assembly of Pristionchus species.</title>
        <authorList>
            <person name="Yoshida K."/>
            <person name="Sommer R.J."/>
        </authorList>
    </citation>
    <scope>NUCLEOTIDE SEQUENCE</scope>
    <source>
        <strain evidence="2">RS0144</strain>
    </source>
</reference>
<evidence type="ECO:0000313" key="2">
    <source>
        <dbReference type="EMBL" id="GMT06299.1"/>
    </source>
</evidence>
<feature type="domain" description="C2H2-type" evidence="1">
    <location>
        <begin position="159"/>
        <end position="179"/>
    </location>
</feature>
<dbReference type="Proteomes" id="UP001432027">
    <property type="component" value="Unassembled WGS sequence"/>
</dbReference>
<feature type="domain" description="C2H2-type" evidence="1">
    <location>
        <begin position="279"/>
        <end position="301"/>
    </location>
</feature>
<dbReference type="InterPro" id="IPR013087">
    <property type="entry name" value="Znf_C2H2_type"/>
</dbReference>
<accession>A0AAV5UIU4</accession>
<sequence length="442" mass="50928">EVKKEEPEDVKDIPPIVQEEPQASGSACFHIKGEITAEQLVPRHIYECEHCSFTANTDDRITQHRETKHKIFHCRFCKTDYPSKFQQHKHFAICEKLLAMRQKVKKQCDDIKNKNHKDDCIRCMHTPVKCPICKIIYKTMFELGDYRTHGCKQYAVRLFACSGCKTQFQTANGLKSHLIARSSENNWKCFNTGVLSFESMQIPKYTRRVAHIHHEEGFHPSTSPITTCLVPIKDEPTEPDEMHGDRTKHALVAAHLLSDHNGSMTQEYYYAMRKMFYRIDCPFCGIQCRTFGALHTHGLQHHPPFERCLYQCGGCEQTYQTPTGLGQHLKREFDMSNATCFNTINLVRKQDYLGPVTGWNKTNKINKKHLENSLYTSKVVDVKVEDDFNYEEVVKKEEPDDFGYGLPGTSSSAPDPLFNLLNSSSSIDSKFMKEEIKEEPLD</sequence>
<comment type="caution">
    <text evidence="2">The sequence shown here is derived from an EMBL/GenBank/DDBJ whole genome shotgun (WGS) entry which is preliminary data.</text>
</comment>
<protein>
    <recommendedName>
        <fullName evidence="1">C2H2-type domain-containing protein</fullName>
    </recommendedName>
</protein>
<feature type="non-terminal residue" evidence="2">
    <location>
        <position position="1"/>
    </location>
</feature>
<dbReference type="AlphaFoldDB" id="A0AAV5UIU4"/>
<feature type="domain" description="C2H2-type" evidence="1">
    <location>
        <begin position="46"/>
        <end position="69"/>
    </location>
</feature>
<name>A0AAV5UIU4_9BILA</name>
<proteinExistence type="predicted"/>
<dbReference type="SMART" id="SM00355">
    <property type="entry name" value="ZnF_C2H2"/>
    <property type="match status" value="4"/>
</dbReference>
<dbReference type="EMBL" id="BTSX01000006">
    <property type="protein sequence ID" value="GMT06299.1"/>
    <property type="molecule type" value="Genomic_DNA"/>
</dbReference>
<gene>
    <name evidence="2" type="ORF">PENTCL1PPCAC_28473</name>
</gene>
<feature type="domain" description="C2H2-type" evidence="1">
    <location>
        <begin position="310"/>
        <end position="330"/>
    </location>
</feature>
<organism evidence="2 3">
    <name type="scientific">Pristionchus entomophagus</name>
    <dbReference type="NCBI Taxonomy" id="358040"/>
    <lineage>
        <taxon>Eukaryota</taxon>
        <taxon>Metazoa</taxon>
        <taxon>Ecdysozoa</taxon>
        <taxon>Nematoda</taxon>
        <taxon>Chromadorea</taxon>
        <taxon>Rhabditida</taxon>
        <taxon>Rhabditina</taxon>
        <taxon>Diplogasteromorpha</taxon>
        <taxon>Diplogasteroidea</taxon>
        <taxon>Neodiplogasteridae</taxon>
        <taxon>Pristionchus</taxon>
    </lineage>
</organism>
<keyword evidence="3" id="KW-1185">Reference proteome</keyword>